<comment type="similarity">
    <text evidence="2 10">Belongs to the GSP K family.</text>
</comment>
<dbReference type="AlphaFoldDB" id="A0A1M5FS99"/>
<evidence type="ECO:0000259" key="12">
    <source>
        <dbReference type="Pfam" id="PF21687"/>
    </source>
</evidence>
<keyword evidence="9 10" id="KW-0472">Membrane</keyword>
<dbReference type="EMBL" id="FQUH01000021">
    <property type="protein sequence ID" value="SHF94061.1"/>
    <property type="molecule type" value="Genomic_DNA"/>
</dbReference>
<dbReference type="InterPro" id="IPR049031">
    <property type="entry name" value="T2SSK_SAM-like_1st"/>
</dbReference>
<reference evidence="14" key="1">
    <citation type="submission" date="2016-11" db="EMBL/GenBank/DDBJ databases">
        <authorList>
            <person name="Varghese N."/>
            <person name="Submissions S."/>
        </authorList>
    </citation>
    <scope>NUCLEOTIDE SEQUENCE [LARGE SCALE GENOMIC DNA]</scope>
    <source>
        <strain evidence="14">DSM 21264</strain>
    </source>
</reference>
<dbReference type="GO" id="GO:0009306">
    <property type="term" value="P:protein secretion"/>
    <property type="evidence" value="ECO:0007669"/>
    <property type="project" value="InterPro"/>
</dbReference>
<name>A0A1M5FS99_VIBGA</name>
<evidence type="ECO:0000256" key="7">
    <source>
        <dbReference type="ARBA" id="ARBA00022927"/>
    </source>
</evidence>
<keyword evidence="3 10" id="KW-0813">Transport</keyword>
<feature type="domain" description="T2SS protein K second SAM-like" evidence="11">
    <location>
        <begin position="223"/>
        <end position="281"/>
    </location>
</feature>
<evidence type="ECO:0000256" key="2">
    <source>
        <dbReference type="ARBA" id="ARBA00007246"/>
    </source>
</evidence>
<evidence type="ECO:0000256" key="4">
    <source>
        <dbReference type="ARBA" id="ARBA00022475"/>
    </source>
</evidence>
<keyword evidence="7" id="KW-0653">Protein transport</keyword>
<dbReference type="Pfam" id="PF21687">
    <property type="entry name" value="T2SSK_1st"/>
    <property type="match status" value="1"/>
</dbReference>
<protein>
    <recommendedName>
        <fullName evidence="10">Type II secretion system protein K</fullName>
    </recommendedName>
</protein>
<keyword evidence="4 10" id="KW-1003">Cell membrane</keyword>
<dbReference type="PIRSF" id="PIRSF002786">
    <property type="entry name" value="XcpX"/>
    <property type="match status" value="1"/>
</dbReference>
<gene>
    <name evidence="13" type="ORF">SAMN02745781_03549</name>
</gene>
<dbReference type="InterPro" id="IPR005628">
    <property type="entry name" value="GspK"/>
</dbReference>
<dbReference type="SUPFAM" id="SSF158544">
    <property type="entry name" value="GspK insert domain-like"/>
    <property type="match status" value="2"/>
</dbReference>
<evidence type="ECO:0000259" key="11">
    <source>
        <dbReference type="Pfam" id="PF03934"/>
    </source>
</evidence>
<dbReference type="InterPro" id="IPR038072">
    <property type="entry name" value="GspK_central_sf"/>
</dbReference>
<dbReference type="Proteomes" id="UP000184159">
    <property type="component" value="Unassembled WGS sequence"/>
</dbReference>
<sequence length="342" mass="38463">MYPSRPLQRQRGVALILVLLILAMMVSIAATMSERLFTQYHRSGNQLRYQQAYWYSLGVEALAKSAIKQSYEDNDDAVNLSQPWAVKDKQYPLDYGTVEGNIQDMQSCMNINALAGINWNPADTGTPYLVQVLQHLFEAEDIDNYQAEVAANSIWEFIDSNRSINSVSGVEDSFYESMSPTYDAPDSLLADASEIRAVQGVSGEIMMKSMPSLCALPTKEWRLNINTVSVKQANILVAMFYPYLSSSAAVQLIEDRPYSGWDSLDDFWAQGELSGIDETIKSDATAFLGIDSNYFELDAQVMVDDARVRVRSLMFSKDRKTVTVIRRRYGGERERISARPAE</sequence>
<keyword evidence="8" id="KW-1133">Transmembrane helix</keyword>
<dbReference type="Gene3D" id="3.30.1300.30">
    <property type="entry name" value="GSPII I/J protein-like"/>
    <property type="match status" value="1"/>
</dbReference>
<dbReference type="RefSeq" id="WP_072962325.1">
    <property type="nucleotide sequence ID" value="NZ_FQUH01000021.1"/>
</dbReference>
<dbReference type="NCBIfam" id="NF037980">
    <property type="entry name" value="T2SS_GspK"/>
    <property type="match status" value="1"/>
</dbReference>
<evidence type="ECO:0000256" key="1">
    <source>
        <dbReference type="ARBA" id="ARBA00004533"/>
    </source>
</evidence>
<evidence type="ECO:0000256" key="3">
    <source>
        <dbReference type="ARBA" id="ARBA00022448"/>
    </source>
</evidence>
<dbReference type="InterPro" id="IPR049179">
    <property type="entry name" value="T2SSK_SAM-like_2nd"/>
</dbReference>
<feature type="domain" description="T2SS protein K first SAM-like" evidence="12">
    <location>
        <begin position="107"/>
        <end position="218"/>
    </location>
</feature>
<keyword evidence="6" id="KW-0812">Transmembrane</keyword>
<accession>A0A1M5FS99</accession>
<evidence type="ECO:0000313" key="13">
    <source>
        <dbReference type="EMBL" id="SHF94061.1"/>
    </source>
</evidence>
<evidence type="ECO:0000313" key="14">
    <source>
        <dbReference type="Proteomes" id="UP000184159"/>
    </source>
</evidence>
<dbReference type="Gene3D" id="1.10.40.60">
    <property type="entry name" value="EpsJ-like"/>
    <property type="match status" value="2"/>
</dbReference>
<evidence type="ECO:0000256" key="6">
    <source>
        <dbReference type="ARBA" id="ARBA00022692"/>
    </source>
</evidence>
<dbReference type="SUPFAM" id="SSF54523">
    <property type="entry name" value="Pili subunits"/>
    <property type="match status" value="1"/>
</dbReference>
<dbReference type="PANTHER" id="PTHR38831">
    <property type="entry name" value="TYPE II SECRETION SYSTEM PROTEIN K"/>
    <property type="match status" value="1"/>
</dbReference>
<evidence type="ECO:0000256" key="5">
    <source>
        <dbReference type="ARBA" id="ARBA00022519"/>
    </source>
</evidence>
<evidence type="ECO:0000256" key="9">
    <source>
        <dbReference type="ARBA" id="ARBA00023136"/>
    </source>
</evidence>
<organism evidence="13 14">
    <name type="scientific">Vibrio gazogenes DSM 21264 = NBRC 103151</name>
    <dbReference type="NCBI Taxonomy" id="1123492"/>
    <lineage>
        <taxon>Bacteria</taxon>
        <taxon>Pseudomonadati</taxon>
        <taxon>Pseudomonadota</taxon>
        <taxon>Gammaproteobacteria</taxon>
        <taxon>Vibrionales</taxon>
        <taxon>Vibrionaceae</taxon>
        <taxon>Vibrio</taxon>
    </lineage>
</organism>
<evidence type="ECO:0000256" key="8">
    <source>
        <dbReference type="ARBA" id="ARBA00022989"/>
    </source>
</evidence>
<comment type="subcellular location">
    <subcellularLocation>
        <location evidence="1 10">Cell inner membrane</location>
    </subcellularLocation>
</comment>
<keyword evidence="14" id="KW-1185">Reference proteome</keyword>
<dbReference type="InterPro" id="IPR045584">
    <property type="entry name" value="Pilin-like"/>
</dbReference>
<dbReference type="GO" id="GO:0005886">
    <property type="term" value="C:plasma membrane"/>
    <property type="evidence" value="ECO:0007669"/>
    <property type="project" value="UniProtKB-SubCell"/>
</dbReference>
<proteinExistence type="inferred from homology"/>
<dbReference type="PANTHER" id="PTHR38831:SF1">
    <property type="entry name" value="TYPE II SECRETION SYSTEM PROTEIN K-RELATED"/>
    <property type="match status" value="1"/>
</dbReference>
<evidence type="ECO:0000256" key="10">
    <source>
        <dbReference type="PIRNR" id="PIRNR002786"/>
    </source>
</evidence>
<dbReference type="Pfam" id="PF03934">
    <property type="entry name" value="T2SSK"/>
    <property type="match status" value="1"/>
</dbReference>
<keyword evidence="5 10" id="KW-0997">Cell inner membrane</keyword>